<dbReference type="InterPro" id="IPR029064">
    <property type="entry name" value="Ribosomal_eL30-like_sf"/>
</dbReference>
<proteinExistence type="predicted"/>
<protein>
    <submittedName>
        <fullName evidence="2">Ribosomal L7Ae/L30e/S12e/Gadd45 family protein</fullName>
    </submittedName>
</protein>
<gene>
    <name evidence="2" type="ORF">H8700_05095</name>
</gene>
<name>A0ABR7MTG6_9FIRM</name>
<feature type="domain" description="Ribosomal protein eL8/eL30/eS12/Gadd45" evidence="1">
    <location>
        <begin position="6"/>
        <end position="91"/>
    </location>
</feature>
<dbReference type="Gene3D" id="3.30.1330.30">
    <property type="match status" value="1"/>
</dbReference>
<dbReference type="EMBL" id="JACRSW010000016">
    <property type="protein sequence ID" value="MBC8557081.1"/>
    <property type="molecule type" value="Genomic_DNA"/>
</dbReference>
<dbReference type="RefSeq" id="WP_022141216.1">
    <property type="nucleotide sequence ID" value="NZ_JACRSW010000016.1"/>
</dbReference>
<dbReference type="SUPFAM" id="SSF55315">
    <property type="entry name" value="L30e-like"/>
    <property type="match status" value="1"/>
</dbReference>
<sequence length="100" mass="11007">MKTDSVLRMIGLAAKAGKVVSGEFMTENAVKSKEAYLVIIAQDVSNNTRKKFGNMCSYYKVEMREYADKDALGHAIGKEFRASLAVIDKGLAQAVLKKMN</sequence>
<dbReference type="InterPro" id="IPR004038">
    <property type="entry name" value="Ribosomal_eL8/eL30/eS12/Gad45"/>
</dbReference>
<evidence type="ECO:0000313" key="3">
    <source>
        <dbReference type="Proteomes" id="UP000637513"/>
    </source>
</evidence>
<dbReference type="Pfam" id="PF01248">
    <property type="entry name" value="Ribosomal_L7Ae"/>
    <property type="match status" value="1"/>
</dbReference>
<evidence type="ECO:0000313" key="2">
    <source>
        <dbReference type="EMBL" id="MBC8557081.1"/>
    </source>
</evidence>
<keyword evidence="3" id="KW-1185">Reference proteome</keyword>
<reference evidence="2 3" key="1">
    <citation type="submission" date="2020-08" db="EMBL/GenBank/DDBJ databases">
        <title>Genome public.</title>
        <authorList>
            <person name="Liu C."/>
            <person name="Sun Q."/>
        </authorList>
    </citation>
    <scope>NUCLEOTIDE SEQUENCE [LARGE SCALE GENOMIC DNA]</scope>
    <source>
        <strain evidence="2 3">BX3</strain>
    </source>
</reference>
<organism evidence="2 3">
    <name type="scientific">Jutongia hominis</name>
    <dbReference type="NCBI Taxonomy" id="2763664"/>
    <lineage>
        <taxon>Bacteria</taxon>
        <taxon>Bacillati</taxon>
        <taxon>Bacillota</taxon>
        <taxon>Clostridia</taxon>
        <taxon>Lachnospirales</taxon>
        <taxon>Lachnospiraceae</taxon>
        <taxon>Jutongia</taxon>
    </lineage>
</organism>
<comment type="caution">
    <text evidence="2">The sequence shown here is derived from an EMBL/GenBank/DDBJ whole genome shotgun (WGS) entry which is preliminary data.</text>
</comment>
<evidence type="ECO:0000259" key="1">
    <source>
        <dbReference type="Pfam" id="PF01248"/>
    </source>
</evidence>
<dbReference type="Proteomes" id="UP000637513">
    <property type="component" value="Unassembled WGS sequence"/>
</dbReference>
<accession>A0ABR7MTG6</accession>